<accession>A0A5M9GLE1</accession>
<comment type="caution">
    <text evidence="1">The sequence shown here is derived from an EMBL/GenBank/DDBJ whole genome shotgun (WGS) entry which is preliminary data.</text>
</comment>
<reference evidence="2 4" key="2">
    <citation type="submission" date="2023-03" db="EMBL/GenBank/DDBJ databases">
        <title>Genetic diversity of Bacillus cereus sensu lato isolates from Slovenia.</title>
        <authorList>
            <person name="Abdelli M."/>
        </authorList>
    </citation>
    <scope>NUCLEOTIDE SEQUENCE [LARGE SCALE GENOMIC DNA]</scope>
    <source>
        <strain evidence="2 4">SIBC61B</strain>
    </source>
</reference>
<sequence length="39" mass="4701">MFLNIKEMSRALSFDSSVTNNDLCKRHVPYFIENFYLEK</sequence>
<dbReference type="EMBL" id="JARPRV010000037">
    <property type="protein sequence ID" value="MDG0944976.1"/>
    <property type="molecule type" value="Genomic_DNA"/>
</dbReference>
<name>A0A5M9GLE1_9BACI</name>
<keyword evidence="4" id="KW-1185">Reference proteome</keyword>
<gene>
    <name evidence="1" type="ORF">FYW06_22050</name>
    <name evidence="2" type="ORF">P6U22_28005</name>
</gene>
<dbReference type="AlphaFoldDB" id="A0A5M9GLE1"/>
<proteinExistence type="predicted"/>
<evidence type="ECO:0000313" key="1">
    <source>
        <dbReference type="EMBL" id="KAA8475512.1"/>
    </source>
</evidence>
<evidence type="ECO:0000313" key="3">
    <source>
        <dbReference type="Proteomes" id="UP000325411"/>
    </source>
</evidence>
<protein>
    <submittedName>
        <fullName evidence="1">Acyl dehydratase</fullName>
    </submittedName>
</protein>
<evidence type="ECO:0000313" key="2">
    <source>
        <dbReference type="EMBL" id="MDG0944976.1"/>
    </source>
</evidence>
<dbReference type="Proteomes" id="UP000325411">
    <property type="component" value="Unassembled WGS sequence"/>
</dbReference>
<reference evidence="1 3" key="1">
    <citation type="submission" date="2019-09" db="EMBL/GenBank/DDBJ databases">
        <authorList>
            <person name="Geng P."/>
            <person name="Wan X."/>
            <person name="Zhou G."/>
            <person name="Yuan Z."/>
            <person name="Hu X."/>
        </authorList>
    </citation>
    <scope>NUCLEOTIDE SEQUENCE [LARGE SCALE GENOMIC DNA]</scope>
    <source>
        <strain evidence="1 3">EFR-4</strain>
    </source>
</reference>
<organism evidence="1 3">
    <name type="scientific">Bacillus paranthracis</name>
    <dbReference type="NCBI Taxonomy" id="2026186"/>
    <lineage>
        <taxon>Bacteria</taxon>
        <taxon>Bacillati</taxon>
        <taxon>Bacillota</taxon>
        <taxon>Bacilli</taxon>
        <taxon>Bacillales</taxon>
        <taxon>Bacillaceae</taxon>
        <taxon>Bacillus</taxon>
        <taxon>Bacillus cereus group</taxon>
    </lineage>
</organism>
<evidence type="ECO:0000313" key="4">
    <source>
        <dbReference type="Proteomes" id="UP001221338"/>
    </source>
</evidence>
<dbReference type="Proteomes" id="UP001221338">
    <property type="component" value="Unassembled WGS sequence"/>
</dbReference>
<dbReference type="EMBL" id="VXCE01000020">
    <property type="protein sequence ID" value="KAA8475512.1"/>
    <property type="molecule type" value="Genomic_DNA"/>
</dbReference>